<reference evidence="2 3" key="2">
    <citation type="journal article" date="2011" name="J. Bacteriol.">
        <title>Genomes of three methylotrophs from a single niche uncover genetic and metabolic divergence of Methylophilaceae.</title>
        <authorList>
            <person name="Lapidus A."/>
            <person name="Clum A."/>
            <person name="Labutti K."/>
            <person name="Kaluzhnaya M.G."/>
            <person name="Lim S."/>
            <person name="Beck D.A."/>
            <person name="Glavina Del Rio T."/>
            <person name="Nolan M."/>
            <person name="Mavromatis K."/>
            <person name="Huntemann M."/>
            <person name="Lucas S."/>
            <person name="Lidstrom M.E."/>
            <person name="Ivanova N."/>
            <person name="Chistoserdova L."/>
        </authorList>
    </citation>
    <scope>NUCLEOTIDE SEQUENCE [LARGE SCALE GENOMIC DNA]</scope>
    <source>
        <strain evidence="2 3">SIP3-4</strain>
    </source>
</reference>
<gene>
    <name evidence="2" type="ordered locus">Msip34_0343</name>
</gene>
<evidence type="ECO:0008006" key="4">
    <source>
        <dbReference type="Google" id="ProtNLM"/>
    </source>
</evidence>
<dbReference type="OrthoDB" id="8537434at2"/>
<sequence length="101" mass="10891" precursor="true">MKFVYIGLLLAALTPFAHAADSEAQDITGTTDKGEKVVLHPNGRWEFVDTAKAAEAKEIAKQFPENQGCPSNMQGGFLGFGRCIPQGDKDYNRGSMSGKGR</sequence>
<keyword evidence="1" id="KW-0732">Signal</keyword>
<dbReference type="STRING" id="582744.Msip34_0343"/>
<accession>C6X8X2</accession>
<protein>
    <recommendedName>
        <fullName evidence="4">DUF2188 domain-containing protein</fullName>
    </recommendedName>
</protein>
<feature type="chain" id="PRO_5002973616" description="DUF2188 domain-containing protein" evidence="1">
    <location>
        <begin position="20"/>
        <end position="101"/>
    </location>
</feature>
<reference evidence="3" key="1">
    <citation type="submission" date="2009-07" db="EMBL/GenBank/DDBJ databases">
        <title>Complete sequence of chromosome of Methylovorus sp. SIP3-4.</title>
        <authorList>
            <person name="Lucas S."/>
            <person name="Copeland A."/>
            <person name="Lapidus A."/>
            <person name="Glavina del Rio T."/>
            <person name="Tice H."/>
            <person name="Bruce D."/>
            <person name="Goodwin L."/>
            <person name="Pitluck S."/>
            <person name="Clum A."/>
            <person name="Larimer F."/>
            <person name="Land M."/>
            <person name="Hauser L."/>
            <person name="Kyrpides N."/>
            <person name="Mikhailova N."/>
            <person name="Kayluzhnaya M."/>
            <person name="Chistoserdova L."/>
        </authorList>
    </citation>
    <scope>NUCLEOTIDE SEQUENCE [LARGE SCALE GENOMIC DNA]</scope>
    <source>
        <strain evidence="3">SIP3-4</strain>
    </source>
</reference>
<evidence type="ECO:0000313" key="2">
    <source>
        <dbReference type="EMBL" id="ACT49592.1"/>
    </source>
</evidence>
<evidence type="ECO:0000256" key="1">
    <source>
        <dbReference type="SAM" id="SignalP"/>
    </source>
</evidence>
<dbReference type="Proteomes" id="UP000002743">
    <property type="component" value="Chromosome"/>
</dbReference>
<dbReference type="HOGENOM" id="CLU_2257953_0_0_4"/>
<organism evidence="2 3">
    <name type="scientific">Methylovorus glucosotrophus (strain SIP3-4)</name>
    <dbReference type="NCBI Taxonomy" id="582744"/>
    <lineage>
        <taxon>Bacteria</taxon>
        <taxon>Pseudomonadati</taxon>
        <taxon>Pseudomonadota</taxon>
        <taxon>Betaproteobacteria</taxon>
        <taxon>Nitrosomonadales</taxon>
        <taxon>Methylophilaceae</taxon>
        <taxon>Methylovorus</taxon>
    </lineage>
</organism>
<dbReference type="EMBL" id="CP001674">
    <property type="protein sequence ID" value="ACT49592.1"/>
    <property type="molecule type" value="Genomic_DNA"/>
</dbReference>
<feature type="signal peptide" evidence="1">
    <location>
        <begin position="1"/>
        <end position="19"/>
    </location>
</feature>
<name>C6X8X2_METGS</name>
<proteinExistence type="predicted"/>
<dbReference type="RefSeq" id="WP_013441167.1">
    <property type="nucleotide sequence ID" value="NC_012969.1"/>
</dbReference>
<dbReference type="AlphaFoldDB" id="C6X8X2"/>
<dbReference type="eggNOG" id="ENOG50337K9">
    <property type="taxonomic scope" value="Bacteria"/>
</dbReference>
<dbReference type="KEGG" id="mei:Msip34_0343"/>
<keyword evidence="3" id="KW-1185">Reference proteome</keyword>
<evidence type="ECO:0000313" key="3">
    <source>
        <dbReference type="Proteomes" id="UP000002743"/>
    </source>
</evidence>